<reference evidence="9 10" key="1">
    <citation type="submission" date="2019-01" db="EMBL/GenBank/DDBJ databases">
        <authorList>
            <person name="Chen W.-M."/>
        </authorList>
    </citation>
    <scope>NUCLEOTIDE SEQUENCE [LARGE SCALE GENOMIC DNA]</scope>
    <source>
        <strain evidence="9 10">ICH-3</strain>
    </source>
</reference>
<dbReference type="RefSeq" id="WP_128195561.1">
    <property type="nucleotide sequence ID" value="NZ_SACT01000001.1"/>
</dbReference>
<name>A0A3S2U567_9BURK</name>
<dbReference type="PANTHER" id="PTHR43499:SF1">
    <property type="entry name" value="ABC TRANSPORTER I FAMILY MEMBER 1"/>
    <property type="match status" value="1"/>
</dbReference>
<keyword evidence="5" id="KW-0067">ATP-binding</keyword>
<evidence type="ECO:0000313" key="10">
    <source>
        <dbReference type="Proteomes" id="UP000288178"/>
    </source>
</evidence>
<keyword evidence="1" id="KW-0813">Transport</keyword>
<evidence type="ECO:0000256" key="3">
    <source>
        <dbReference type="ARBA" id="ARBA00022741"/>
    </source>
</evidence>
<dbReference type="NCBIfam" id="TIGR01189">
    <property type="entry name" value="ccmA"/>
    <property type="match status" value="1"/>
</dbReference>
<keyword evidence="4" id="KW-0201">Cytochrome c-type biogenesis</keyword>
<keyword evidence="6" id="KW-1278">Translocase</keyword>
<dbReference type="InterPro" id="IPR017871">
    <property type="entry name" value="ABC_transporter-like_CS"/>
</dbReference>
<evidence type="ECO:0000313" key="9">
    <source>
        <dbReference type="EMBL" id="RVT53913.1"/>
    </source>
</evidence>
<dbReference type="GO" id="GO:0005524">
    <property type="term" value="F:ATP binding"/>
    <property type="evidence" value="ECO:0007669"/>
    <property type="project" value="UniProtKB-KW"/>
</dbReference>
<evidence type="ECO:0000256" key="1">
    <source>
        <dbReference type="ARBA" id="ARBA00022448"/>
    </source>
</evidence>
<accession>A0A3S2U567</accession>
<dbReference type="AlphaFoldDB" id="A0A3S2U567"/>
<dbReference type="GO" id="GO:0016887">
    <property type="term" value="F:ATP hydrolysis activity"/>
    <property type="evidence" value="ECO:0007669"/>
    <property type="project" value="InterPro"/>
</dbReference>
<dbReference type="NCBIfam" id="NF010061">
    <property type="entry name" value="PRK13538.1"/>
    <property type="match status" value="1"/>
</dbReference>
<dbReference type="InterPro" id="IPR005895">
    <property type="entry name" value="ABC_transptr_haem_export_CcmA"/>
</dbReference>
<sequence>MLEIQDLEARRGRRVLFSGLGFQAEAGRLVRVAGPNGAGKTTLLRMLVGLGTPTAGTVRWRGQPLRAARELFHRELAWVGHAAALKDDLTAAENLRAMAVLGGDDPSPAAAAAALAAAGLKGRERLPARVLSAGQRRRVVLARLALPQAAALRTLWVLDEPFNALDVAAADWLAGLVRTHLTRGGIVVLTSHQAIPLDGLADPLTVSLGEPVPASA</sequence>
<dbReference type="SMART" id="SM00382">
    <property type="entry name" value="AAA"/>
    <property type="match status" value="1"/>
</dbReference>
<comment type="caution">
    <text evidence="9">The sequence shown here is derived from an EMBL/GenBank/DDBJ whole genome shotgun (WGS) entry which is preliminary data.</text>
</comment>
<evidence type="ECO:0000256" key="2">
    <source>
        <dbReference type="ARBA" id="ARBA00022475"/>
    </source>
</evidence>
<keyword evidence="3" id="KW-0547">Nucleotide-binding</keyword>
<organism evidence="9 10">
    <name type="scientific">Rubrivivax albus</name>
    <dbReference type="NCBI Taxonomy" id="2499835"/>
    <lineage>
        <taxon>Bacteria</taxon>
        <taxon>Pseudomonadati</taxon>
        <taxon>Pseudomonadota</taxon>
        <taxon>Betaproteobacteria</taxon>
        <taxon>Burkholderiales</taxon>
        <taxon>Sphaerotilaceae</taxon>
        <taxon>Rubrivivax</taxon>
    </lineage>
</organism>
<evidence type="ECO:0000256" key="6">
    <source>
        <dbReference type="ARBA" id="ARBA00022967"/>
    </source>
</evidence>
<dbReference type="InterPro" id="IPR027417">
    <property type="entry name" value="P-loop_NTPase"/>
</dbReference>
<keyword evidence="10" id="KW-1185">Reference proteome</keyword>
<dbReference type="GO" id="GO:0017004">
    <property type="term" value="P:cytochrome complex assembly"/>
    <property type="evidence" value="ECO:0007669"/>
    <property type="project" value="UniProtKB-KW"/>
</dbReference>
<dbReference type="Proteomes" id="UP000288178">
    <property type="component" value="Unassembled WGS sequence"/>
</dbReference>
<evidence type="ECO:0000259" key="8">
    <source>
        <dbReference type="PROSITE" id="PS50893"/>
    </source>
</evidence>
<dbReference type="GO" id="GO:0022857">
    <property type="term" value="F:transmembrane transporter activity"/>
    <property type="evidence" value="ECO:0007669"/>
    <property type="project" value="InterPro"/>
</dbReference>
<dbReference type="InterPro" id="IPR003593">
    <property type="entry name" value="AAA+_ATPase"/>
</dbReference>
<dbReference type="InterPro" id="IPR003439">
    <property type="entry name" value="ABC_transporter-like_ATP-bd"/>
</dbReference>
<dbReference type="PROSITE" id="PS00211">
    <property type="entry name" value="ABC_TRANSPORTER_1"/>
    <property type="match status" value="1"/>
</dbReference>
<evidence type="ECO:0000256" key="7">
    <source>
        <dbReference type="ARBA" id="ARBA00023136"/>
    </source>
</evidence>
<evidence type="ECO:0000256" key="4">
    <source>
        <dbReference type="ARBA" id="ARBA00022748"/>
    </source>
</evidence>
<evidence type="ECO:0000256" key="5">
    <source>
        <dbReference type="ARBA" id="ARBA00022840"/>
    </source>
</evidence>
<dbReference type="SUPFAM" id="SSF52540">
    <property type="entry name" value="P-loop containing nucleoside triphosphate hydrolases"/>
    <property type="match status" value="1"/>
</dbReference>
<dbReference type="Pfam" id="PF00005">
    <property type="entry name" value="ABC_tran"/>
    <property type="match status" value="1"/>
</dbReference>
<dbReference type="Gene3D" id="3.40.50.300">
    <property type="entry name" value="P-loop containing nucleotide triphosphate hydrolases"/>
    <property type="match status" value="1"/>
</dbReference>
<protein>
    <submittedName>
        <fullName evidence="9">Cytochrome c biogenesis heme-transporting ATPase CcmA</fullName>
    </submittedName>
</protein>
<dbReference type="PROSITE" id="PS50893">
    <property type="entry name" value="ABC_TRANSPORTER_2"/>
    <property type="match status" value="1"/>
</dbReference>
<keyword evidence="7" id="KW-0472">Membrane</keyword>
<gene>
    <name evidence="9" type="primary">ccmA</name>
    <name evidence="9" type="ORF">ENE75_03255</name>
</gene>
<proteinExistence type="predicted"/>
<feature type="domain" description="ABC transporter" evidence="8">
    <location>
        <begin position="2"/>
        <end position="216"/>
    </location>
</feature>
<keyword evidence="2" id="KW-1003">Cell membrane</keyword>
<dbReference type="EMBL" id="SACT01000001">
    <property type="protein sequence ID" value="RVT53913.1"/>
    <property type="molecule type" value="Genomic_DNA"/>
</dbReference>
<dbReference type="PANTHER" id="PTHR43499">
    <property type="entry name" value="ABC TRANSPORTER I FAMILY MEMBER 1"/>
    <property type="match status" value="1"/>
</dbReference>
<dbReference type="OrthoDB" id="9800654at2"/>